<evidence type="ECO:0000313" key="2">
    <source>
        <dbReference type="Proteomes" id="UP000003963"/>
    </source>
</evidence>
<dbReference type="AlphaFoldDB" id="D9WJ93"/>
<proteinExistence type="predicted"/>
<protein>
    <submittedName>
        <fullName evidence="1">Uncharacterized protein</fullName>
    </submittedName>
</protein>
<name>D9WJ93_9ACTN</name>
<keyword evidence="2" id="KW-1185">Reference proteome</keyword>
<dbReference type="Proteomes" id="UP000003963">
    <property type="component" value="Unassembled WGS sequence"/>
</dbReference>
<dbReference type="HOGENOM" id="CLU_2604554_0_0_11"/>
<evidence type="ECO:0000313" key="1">
    <source>
        <dbReference type="EMBL" id="EFL29190.1"/>
    </source>
</evidence>
<gene>
    <name evidence="1" type="ORF">SSOG_08904</name>
</gene>
<reference evidence="1 2" key="1">
    <citation type="submission" date="2009-02" db="EMBL/GenBank/DDBJ databases">
        <title>Annotation of Streptomyces hygroscopicus strain ATCC 53653.</title>
        <authorList>
            <consortium name="The Broad Institute Genome Sequencing Platform"/>
            <consortium name="Broad Institute Microbial Sequencing Center"/>
            <person name="Fischbach M."/>
            <person name="Godfrey P."/>
            <person name="Ward D."/>
            <person name="Young S."/>
            <person name="Zeng Q."/>
            <person name="Koehrsen M."/>
            <person name="Alvarado L."/>
            <person name="Berlin A.M."/>
            <person name="Bochicchio J."/>
            <person name="Borenstein D."/>
            <person name="Chapman S.B."/>
            <person name="Chen Z."/>
            <person name="Engels R."/>
            <person name="Freedman E."/>
            <person name="Gellesch M."/>
            <person name="Goldberg J."/>
            <person name="Griggs A."/>
            <person name="Gujja S."/>
            <person name="Heilman E.R."/>
            <person name="Heiman D.I."/>
            <person name="Hepburn T.A."/>
            <person name="Howarth C."/>
            <person name="Jen D."/>
            <person name="Larson L."/>
            <person name="Lewis B."/>
            <person name="Mehta T."/>
            <person name="Park D."/>
            <person name="Pearson M."/>
            <person name="Richards J."/>
            <person name="Roberts A."/>
            <person name="Saif S."/>
            <person name="Shea T.D."/>
            <person name="Shenoy N."/>
            <person name="Sisk P."/>
            <person name="Stolte C."/>
            <person name="Sykes S.N."/>
            <person name="Thomson T."/>
            <person name="Walk T."/>
            <person name="White J."/>
            <person name="Yandava C."/>
            <person name="Straight P."/>
            <person name="Clardy J."/>
            <person name="Hung D."/>
            <person name="Kolter R."/>
            <person name="Mekalanos J."/>
            <person name="Walker S."/>
            <person name="Walsh C.T."/>
            <person name="Wieland-Brown L.C."/>
            <person name="Haas B."/>
            <person name="Nusbaum C."/>
            <person name="Birren B."/>
        </authorList>
    </citation>
    <scope>NUCLEOTIDE SEQUENCE [LARGE SCALE GENOMIC DNA]</scope>
    <source>
        <strain evidence="1 2">ATCC 53653</strain>
    </source>
</reference>
<sequence>MVPMPSANHFAYADPIVPARELGIGLSPRRTEALPGPYHLDQLADDLIRVVETFVAARRPAGLTGLLLVAPARRSRPSR</sequence>
<organism evidence="1 2">
    <name type="scientific">Streptomyces himastatinicus ATCC 53653</name>
    <dbReference type="NCBI Taxonomy" id="457427"/>
    <lineage>
        <taxon>Bacteria</taxon>
        <taxon>Bacillati</taxon>
        <taxon>Actinomycetota</taxon>
        <taxon>Actinomycetes</taxon>
        <taxon>Kitasatosporales</taxon>
        <taxon>Streptomycetaceae</taxon>
        <taxon>Streptomyces</taxon>
        <taxon>Streptomyces violaceusniger group</taxon>
    </lineage>
</organism>
<accession>D9WJ93</accession>
<dbReference type="EMBL" id="GG657754">
    <property type="protein sequence ID" value="EFL29190.1"/>
    <property type="molecule type" value="Genomic_DNA"/>
</dbReference>